<dbReference type="PANTHER" id="PTHR37017">
    <property type="entry name" value="AB HYDROLASE-1 DOMAIN-CONTAINING PROTEIN-RELATED"/>
    <property type="match status" value="1"/>
</dbReference>
<gene>
    <name evidence="2" type="ORF">B7R25_10990</name>
</gene>
<name>A0A3E0W8X2_9MICO</name>
<dbReference type="Pfam" id="PF12697">
    <property type="entry name" value="Abhydrolase_6"/>
    <property type="match status" value="1"/>
</dbReference>
<dbReference type="Proteomes" id="UP000257080">
    <property type="component" value="Unassembled WGS sequence"/>
</dbReference>
<dbReference type="OrthoDB" id="9814966at2"/>
<reference evidence="2 3" key="1">
    <citation type="submission" date="2017-04" db="EMBL/GenBank/DDBJ databases">
        <title>Comparative genome analysis of Subtercola boreus.</title>
        <authorList>
            <person name="Cho Y.-J."/>
            <person name="Cho A."/>
            <person name="Kim O.-S."/>
            <person name="Lee J.-I."/>
        </authorList>
    </citation>
    <scope>NUCLEOTIDE SEQUENCE [LARGE SCALE GENOMIC DNA]</scope>
    <source>
        <strain evidence="2 3">P28004</strain>
    </source>
</reference>
<dbReference type="Gene3D" id="3.40.50.1820">
    <property type="entry name" value="alpha/beta hydrolase"/>
    <property type="match status" value="1"/>
</dbReference>
<dbReference type="InterPro" id="IPR052897">
    <property type="entry name" value="Sec-Metab_Biosynth_Hydrolase"/>
</dbReference>
<protein>
    <recommendedName>
        <fullName evidence="1">AB hydrolase-1 domain-containing protein</fullName>
    </recommendedName>
</protein>
<dbReference type="GO" id="GO:0003824">
    <property type="term" value="F:catalytic activity"/>
    <property type="evidence" value="ECO:0007669"/>
    <property type="project" value="UniProtKB-ARBA"/>
</dbReference>
<dbReference type="AlphaFoldDB" id="A0A3E0W8X2"/>
<evidence type="ECO:0000259" key="1">
    <source>
        <dbReference type="Pfam" id="PF12697"/>
    </source>
</evidence>
<dbReference type="SUPFAM" id="SSF53474">
    <property type="entry name" value="alpha/beta-Hydrolases"/>
    <property type="match status" value="1"/>
</dbReference>
<comment type="caution">
    <text evidence="2">The sequence shown here is derived from an EMBL/GenBank/DDBJ whole genome shotgun (WGS) entry which is preliminary data.</text>
</comment>
<sequence length="261" mass="26557">MLLPHNVASAAAEGAVPQAKPTIVLVHGAWADSSSWAPVTLALQTAGFTVLVPPNPLRGLTFDSEYWTAFLQQATTGPVLLVGHSYGGAVITNAALSDPDVVGLVYVDAFVPDVGESVGQIVGGSTSALNVADPTTLFSLVAYPGAPAGDFDAYLKPAAFRSLFAGDVSKPIADALGAGQKPIALSALGAPATSAAWKTLPSWYVLGTADQVLPPATQAQMAARAGSIVTKVNASHLAMISKPLVVTKVIITAAKAVPHKN</sequence>
<accession>A0A3E0W8X2</accession>
<dbReference type="InterPro" id="IPR000073">
    <property type="entry name" value="AB_hydrolase_1"/>
</dbReference>
<dbReference type="InterPro" id="IPR029058">
    <property type="entry name" value="AB_hydrolase_fold"/>
</dbReference>
<dbReference type="EMBL" id="NBXE01000026">
    <property type="protein sequence ID" value="RFA26341.1"/>
    <property type="molecule type" value="Genomic_DNA"/>
</dbReference>
<evidence type="ECO:0000313" key="3">
    <source>
        <dbReference type="Proteomes" id="UP000257080"/>
    </source>
</evidence>
<proteinExistence type="predicted"/>
<feature type="domain" description="AB hydrolase-1" evidence="1">
    <location>
        <begin position="23"/>
        <end position="246"/>
    </location>
</feature>
<dbReference type="PANTHER" id="PTHR37017:SF11">
    <property type="entry name" value="ESTERASE_LIPASE_THIOESTERASE DOMAIN-CONTAINING PROTEIN"/>
    <property type="match status" value="1"/>
</dbReference>
<evidence type="ECO:0000313" key="2">
    <source>
        <dbReference type="EMBL" id="RFA26341.1"/>
    </source>
</evidence>
<organism evidence="2 3">
    <name type="scientific">Subtercola boreus</name>
    <dbReference type="NCBI Taxonomy" id="120213"/>
    <lineage>
        <taxon>Bacteria</taxon>
        <taxon>Bacillati</taxon>
        <taxon>Actinomycetota</taxon>
        <taxon>Actinomycetes</taxon>
        <taxon>Micrococcales</taxon>
        <taxon>Microbacteriaceae</taxon>
        <taxon>Subtercola</taxon>
    </lineage>
</organism>